<protein>
    <submittedName>
        <fullName evidence="2">Uncharacterized protein</fullName>
    </submittedName>
</protein>
<comment type="caution">
    <text evidence="2">The sequence shown here is derived from an EMBL/GenBank/DDBJ whole genome shotgun (WGS) entry which is preliminary data.</text>
</comment>
<feature type="compositionally biased region" description="Low complexity" evidence="1">
    <location>
        <begin position="47"/>
        <end position="81"/>
    </location>
</feature>
<keyword evidence="3" id="KW-1185">Reference proteome</keyword>
<evidence type="ECO:0000313" key="3">
    <source>
        <dbReference type="Proteomes" id="UP001215598"/>
    </source>
</evidence>
<accession>A0AAD7MQ90</accession>
<proteinExistence type="predicted"/>
<feature type="compositionally biased region" description="Basic and acidic residues" evidence="1">
    <location>
        <begin position="413"/>
        <end position="422"/>
    </location>
</feature>
<feature type="region of interest" description="Disordered" evidence="1">
    <location>
        <begin position="309"/>
        <end position="334"/>
    </location>
</feature>
<dbReference type="Proteomes" id="UP001215598">
    <property type="component" value="Unassembled WGS sequence"/>
</dbReference>
<reference evidence="2" key="1">
    <citation type="submission" date="2023-03" db="EMBL/GenBank/DDBJ databases">
        <title>Massive genome expansion in bonnet fungi (Mycena s.s.) driven by repeated elements and novel gene families across ecological guilds.</title>
        <authorList>
            <consortium name="Lawrence Berkeley National Laboratory"/>
            <person name="Harder C.B."/>
            <person name="Miyauchi S."/>
            <person name="Viragh M."/>
            <person name="Kuo A."/>
            <person name="Thoen E."/>
            <person name="Andreopoulos B."/>
            <person name="Lu D."/>
            <person name="Skrede I."/>
            <person name="Drula E."/>
            <person name="Henrissat B."/>
            <person name="Morin E."/>
            <person name="Kohler A."/>
            <person name="Barry K."/>
            <person name="LaButti K."/>
            <person name="Morin E."/>
            <person name="Salamov A."/>
            <person name="Lipzen A."/>
            <person name="Mereny Z."/>
            <person name="Hegedus B."/>
            <person name="Baldrian P."/>
            <person name="Stursova M."/>
            <person name="Weitz H."/>
            <person name="Taylor A."/>
            <person name="Grigoriev I.V."/>
            <person name="Nagy L.G."/>
            <person name="Martin F."/>
            <person name="Kauserud H."/>
        </authorList>
    </citation>
    <scope>NUCLEOTIDE SEQUENCE</scope>
    <source>
        <strain evidence="2">CBHHK182m</strain>
    </source>
</reference>
<feature type="region of interest" description="Disordered" evidence="1">
    <location>
        <begin position="396"/>
        <end position="497"/>
    </location>
</feature>
<organism evidence="2 3">
    <name type="scientific">Mycena metata</name>
    <dbReference type="NCBI Taxonomy" id="1033252"/>
    <lineage>
        <taxon>Eukaryota</taxon>
        <taxon>Fungi</taxon>
        <taxon>Dikarya</taxon>
        <taxon>Basidiomycota</taxon>
        <taxon>Agaricomycotina</taxon>
        <taxon>Agaricomycetes</taxon>
        <taxon>Agaricomycetidae</taxon>
        <taxon>Agaricales</taxon>
        <taxon>Marasmiineae</taxon>
        <taxon>Mycenaceae</taxon>
        <taxon>Mycena</taxon>
    </lineage>
</organism>
<name>A0AAD7MQ90_9AGAR</name>
<dbReference type="EMBL" id="JARKIB010000181">
    <property type="protein sequence ID" value="KAJ7727188.1"/>
    <property type="molecule type" value="Genomic_DNA"/>
</dbReference>
<feature type="compositionally biased region" description="Polar residues" evidence="1">
    <location>
        <begin position="475"/>
        <end position="491"/>
    </location>
</feature>
<gene>
    <name evidence="2" type="ORF">B0H16DRAFT_1894494</name>
</gene>
<evidence type="ECO:0000313" key="2">
    <source>
        <dbReference type="EMBL" id="KAJ7727188.1"/>
    </source>
</evidence>
<evidence type="ECO:0000256" key="1">
    <source>
        <dbReference type="SAM" id="MobiDB-lite"/>
    </source>
</evidence>
<dbReference type="AlphaFoldDB" id="A0AAD7MQ90"/>
<sequence>MKMCLCIYMWGVCMQRVHEEKSQGAKKKSKTRGTHDSPPAGPHSQKPPAVAGAGASPSSASAPAPPASADTASPAPTTIAPIREPRQRNARRRSLAPAIPTRRTVPYPRRPLLHPLRAWRRLRVPAPGVCVHELAPRTGDVRAPCTPHRESRVAAAAKTKMGEIVGALAQAAMLEAGGAEGVVPACIRVCRHGLGGHHLEGTICGGAPTHRNLALLAASRASPTFSSHPLRADTFVSRRGSYDDSYEEYDAVRAFLFCRECACESAAPSVYSPPPHWLLRSSRPLPLLGLLLARLPLIVVVPGSVPRIDLHPSQSPDPPSSHPEAGSRSSTASVLAPAPPLAFSSLRPLRQSARRRITITMSRVVRERGKVMQGRGMCVWVESAAAVAHVAPSSIVTRAREGPSHRPPPTRARRAEGRRRGTDSSPSPSPKEAEAAVLPPPLPNGPAREERQKAPKRGGSRVDAPPKGAKALMRKNSSSRTKAPTRCTTPTHPKGRK</sequence>
<feature type="region of interest" description="Disordered" evidence="1">
    <location>
        <begin position="21"/>
        <end position="107"/>
    </location>
</feature>